<protein>
    <submittedName>
        <fullName evidence="1">Uncharacterized protein</fullName>
    </submittedName>
</protein>
<evidence type="ECO:0000313" key="1">
    <source>
        <dbReference type="EMBL" id="ECB0428851.1"/>
    </source>
</evidence>
<gene>
    <name evidence="1" type="ORF">EUV16_19510</name>
</gene>
<sequence>MKLKMHTPDGSVIVESNLVAQFYPDFESGGELTTIETVSADGKTFSVKVKHSFHQVSHALATAWRVDEKKAEGAAQ</sequence>
<comment type="caution">
    <text evidence="1">The sequence shown here is derived from an EMBL/GenBank/DDBJ whole genome shotgun (WGS) entry which is preliminary data.</text>
</comment>
<proteinExistence type="predicted"/>
<dbReference type="AlphaFoldDB" id="A0A5X8MR92"/>
<reference evidence="1" key="1">
    <citation type="submission" date="2019-01" db="EMBL/GenBank/DDBJ databases">
        <authorList>
            <person name="Ashton P.M."/>
            <person name="Dallman T."/>
            <person name="Nair S."/>
            <person name="De Pinna E."/>
            <person name="Peters T."/>
            <person name="Grant K."/>
        </authorList>
    </citation>
    <scope>NUCLEOTIDE SEQUENCE</scope>
    <source>
        <strain evidence="1">559803</strain>
    </source>
</reference>
<accession>A0A5X8MR92</accession>
<name>A0A5X8MR92_SALET</name>
<dbReference type="EMBL" id="AAHWHN010000021">
    <property type="protein sequence ID" value="ECB0428851.1"/>
    <property type="molecule type" value="Genomic_DNA"/>
</dbReference>
<organism evidence="1">
    <name type="scientific">Salmonella enterica subsp. enterica serovar Agbeni</name>
    <dbReference type="NCBI Taxonomy" id="1967642"/>
    <lineage>
        <taxon>Bacteria</taxon>
        <taxon>Pseudomonadati</taxon>
        <taxon>Pseudomonadota</taxon>
        <taxon>Gammaproteobacteria</taxon>
        <taxon>Enterobacterales</taxon>
        <taxon>Enterobacteriaceae</taxon>
        <taxon>Salmonella</taxon>
    </lineage>
</organism>